<protein>
    <recommendedName>
        <fullName evidence="6">Heat shock factor-binding protein 1</fullName>
    </recommendedName>
</protein>
<feature type="coiled-coil region" evidence="2">
    <location>
        <begin position="90"/>
        <end position="117"/>
    </location>
</feature>
<feature type="region of interest" description="Disordered" evidence="3">
    <location>
        <begin position="1"/>
        <end position="21"/>
    </location>
</feature>
<dbReference type="AlphaFoldDB" id="A0A7J6NUQ1"/>
<gene>
    <name evidence="4" type="ORF">FOZ60_004159</name>
</gene>
<evidence type="ECO:0000256" key="2">
    <source>
        <dbReference type="SAM" id="Coils"/>
    </source>
</evidence>
<comment type="caution">
    <text evidence="4">The sequence shown here is derived from an EMBL/GenBank/DDBJ whole genome shotgun (WGS) entry which is preliminary data.</text>
</comment>
<dbReference type="Gene3D" id="1.20.5.430">
    <property type="match status" value="1"/>
</dbReference>
<dbReference type="EMBL" id="JABANP010000191">
    <property type="protein sequence ID" value="KAF4687286.1"/>
    <property type="molecule type" value="Genomic_DNA"/>
</dbReference>
<accession>A0A7J6NUQ1</accession>
<dbReference type="OrthoDB" id="4159489at2759"/>
<name>A0A7J6NUQ1_PEROL</name>
<dbReference type="Pfam" id="PF06825">
    <property type="entry name" value="HSBP1"/>
    <property type="match status" value="1"/>
</dbReference>
<dbReference type="InterPro" id="IPR009643">
    <property type="entry name" value="HS1-bd"/>
</dbReference>
<evidence type="ECO:0008006" key="6">
    <source>
        <dbReference type="Google" id="ProtNLM"/>
    </source>
</evidence>
<dbReference type="GO" id="GO:0003714">
    <property type="term" value="F:transcription corepressor activity"/>
    <property type="evidence" value="ECO:0007669"/>
    <property type="project" value="InterPro"/>
</dbReference>
<sequence length="128" mass="14089">MAEVGKSSSTPYSAEQGGALPHDVLGATRSSIRCRTAVHNLAGGISHRRTVQPRAHSLRLKSPQRKWCAYQLRSAVNIITISKPAFQSMSDTIVGRIDDMTNRVDELERNVQELANKTSSNDLSVDDR</sequence>
<keyword evidence="2" id="KW-0175">Coiled coil</keyword>
<dbReference type="Proteomes" id="UP000541610">
    <property type="component" value="Unassembled WGS sequence"/>
</dbReference>
<evidence type="ECO:0000256" key="1">
    <source>
        <dbReference type="ARBA" id="ARBA00006349"/>
    </source>
</evidence>
<evidence type="ECO:0000256" key="3">
    <source>
        <dbReference type="SAM" id="MobiDB-lite"/>
    </source>
</evidence>
<reference evidence="4 5" key="1">
    <citation type="submission" date="2020-04" db="EMBL/GenBank/DDBJ databases">
        <title>Perkinsus olseni comparative genomics.</title>
        <authorList>
            <person name="Bogema D.R."/>
        </authorList>
    </citation>
    <scope>NUCLEOTIDE SEQUENCE [LARGE SCALE GENOMIC DNA]</scope>
    <source>
        <strain evidence="4">00978-12</strain>
    </source>
</reference>
<feature type="compositionally biased region" description="Polar residues" evidence="3">
    <location>
        <begin position="1"/>
        <end position="13"/>
    </location>
</feature>
<evidence type="ECO:0000313" key="4">
    <source>
        <dbReference type="EMBL" id="KAF4687286.1"/>
    </source>
</evidence>
<proteinExistence type="inferred from homology"/>
<evidence type="ECO:0000313" key="5">
    <source>
        <dbReference type="Proteomes" id="UP000541610"/>
    </source>
</evidence>
<organism evidence="4 5">
    <name type="scientific">Perkinsus olseni</name>
    <name type="common">Perkinsus atlanticus</name>
    <dbReference type="NCBI Taxonomy" id="32597"/>
    <lineage>
        <taxon>Eukaryota</taxon>
        <taxon>Sar</taxon>
        <taxon>Alveolata</taxon>
        <taxon>Perkinsozoa</taxon>
        <taxon>Perkinsea</taxon>
        <taxon>Perkinsida</taxon>
        <taxon>Perkinsidae</taxon>
        <taxon>Perkinsus</taxon>
    </lineage>
</organism>
<comment type="similarity">
    <text evidence="1">Belongs to the HSBP1 family.</text>
</comment>